<dbReference type="AlphaFoldDB" id="A0A1L0B271"/>
<dbReference type="Gene3D" id="3.60.10.10">
    <property type="entry name" value="Endonuclease/exonuclease/phosphatase"/>
    <property type="match status" value="1"/>
</dbReference>
<feature type="domain" description="Endonuclease/exonuclease/phosphatase" evidence="3">
    <location>
        <begin position="59"/>
        <end position="268"/>
    </location>
</feature>
<evidence type="ECO:0000313" key="4">
    <source>
        <dbReference type="EMBL" id="SGZ40544.1"/>
    </source>
</evidence>
<comment type="similarity">
    <text evidence="1">Belongs to the CCR4/nocturin family.</text>
</comment>
<dbReference type="PANTHER" id="PTHR12121">
    <property type="entry name" value="CARBON CATABOLITE REPRESSOR PROTEIN 4"/>
    <property type="match status" value="1"/>
</dbReference>
<dbReference type="GO" id="GO:0006139">
    <property type="term" value="P:nucleobase-containing compound metabolic process"/>
    <property type="evidence" value="ECO:0007669"/>
    <property type="project" value="UniProtKB-ARBA"/>
</dbReference>
<organism evidence="4 5">
    <name type="scientific">Hanseniaspora guilliermondii</name>
    <dbReference type="NCBI Taxonomy" id="56406"/>
    <lineage>
        <taxon>Eukaryota</taxon>
        <taxon>Fungi</taxon>
        <taxon>Dikarya</taxon>
        <taxon>Ascomycota</taxon>
        <taxon>Saccharomycotina</taxon>
        <taxon>Saccharomycetes</taxon>
        <taxon>Saccharomycodales</taxon>
        <taxon>Saccharomycodaceae</taxon>
        <taxon>Hanseniaspora</taxon>
    </lineage>
</organism>
<dbReference type="InterPro" id="IPR036691">
    <property type="entry name" value="Endo/exonu/phosph_ase_sf"/>
</dbReference>
<name>A0A1L0B271_9ASCO</name>
<dbReference type="PANTHER" id="PTHR12121:SF45">
    <property type="entry name" value="NOCTURNIN"/>
    <property type="match status" value="1"/>
</dbReference>
<evidence type="ECO:0000313" key="5">
    <source>
        <dbReference type="Proteomes" id="UP000183365"/>
    </source>
</evidence>
<evidence type="ECO:0000256" key="1">
    <source>
        <dbReference type="ARBA" id="ARBA00010774"/>
    </source>
</evidence>
<protein>
    <recommendedName>
        <fullName evidence="3">Endonuclease/exonuclease/phosphatase domain-containing protein</fullName>
    </recommendedName>
</protein>
<dbReference type="Proteomes" id="UP000183365">
    <property type="component" value="Unassembled WGS sequence"/>
</dbReference>
<evidence type="ECO:0000259" key="3">
    <source>
        <dbReference type="Pfam" id="PF03372"/>
    </source>
</evidence>
<dbReference type="Pfam" id="PF03372">
    <property type="entry name" value="Exo_endo_phos"/>
    <property type="match status" value="1"/>
</dbReference>
<proteinExistence type="inferred from homology"/>
<dbReference type="EMBL" id="FQNF01000054">
    <property type="protein sequence ID" value="SGZ40544.1"/>
    <property type="molecule type" value="Genomic_DNA"/>
</dbReference>
<keyword evidence="2" id="KW-0378">Hydrolase</keyword>
<dbReference type="VEuPathDB" id="FungiDB:HGUI_02744"/>
<dbReference type="SUPFAM" id="SSF56219">
    <property type="entry name" value="DNase I-like"/>
    <property type="match status" value="1"/>
</dbReference>
<reference evidence="5" key="1">
    <citation type="submission" date="2016-11" db="EMBL/GenBank/DDBJ databases">
        <authorList>
            <person name="Guldener U."/>
        </authorList>
    </citation>
    <scope>NUCLEOTIDE SEQUENCE [LARGE SCALE GENOMIC DNA]</scope>
</reference>
<keyword evidence="5" id="KW-1185">Reference proteome</keyword>
<evidence type="ECO:0000256" key="2">
    <source>
        <dbReference type="ARBA" id="ARBA00022801"/>
    </source>
</evidence>
<dbReference type="GO" id="GO:0000175">
    <property type="term" value="F:3'-5'-RNA exonuclease activity"/>
    <property type="evidence" value="ECO:0007669"/>
    <property type="project" value="TreeGrafter"/>
</dbReference>
<gene>
    <name evidence="4" type="ORF">HGUI_02744</name>
</gene>
<accession>A0A1L0B271</accession>
<dbReference type="OrthoDB" id="428734at2759"/>
<dbReference type="InterPro" id="IPR050410">
    <property type="entry name" value="CCR4/nocturin_mRNA_transcr"/>
</dbReference>
<sequence length="444" mass="51337">MVLPNALNLSALNDKFSTKEQITDYLRKACSVYDRKLFALHDISNETKRNEDGITLKLLSYNMLAQCLAKSSMFPKAGKLTSWKHRNQFLALELLTRDADVICLQEVDVDYLDDWVMFFEKFMNCHCEFSRYGTKRHGIFIAYSLDKFKKDCVYSSVIDFDKEMVDVEDEVIYNGAKITKTNNIAMVMAIDFNEEYLDTVQQSKKVNNGILIGTAHLFWHPFGTFERTRQTYILLKKLHEMKKMYKEPEYKSFFMGDFNAQPYLAPYEAMVLTKPIDFSRNKKSFYYMNGSMEYNFAKERSPFEFDPSKSKVHYIPENIEISEQLSAAFNKLPIRAISLYGHSYKKVDSRNSLKEYNNEPQASNSNAGFKGMLDYIFLIVDEPDLNVNVNSKYSQLDKSTGVCINKLLEVPLLSDLPSNEEIMFPGVSGSDHFSLYGEVTLLEN</sequence>
<dbReference type="InterPro" id="IPR005135">
    <property type="entry name" value="Endo/exonuclease/phosphatase"/>
</dbReference>